<keyword evidence="2" id="KW-0418">Kinase</keyword>
<dbReference type="SUPFAM" id="SSF56112">
    <property type="entry name" value="Protein kinase-like (PK-like)"/>
    <property type="match status" value="1"/>
</dbReference>
<dbReference type="Gene3D" id="1.10.510.10">
    <property type="entry name" value="Transferase(Phosphotransferase) domain 1"/>
    <property type="match status" value="1"/>
</dbReference>
<evidence type="ECO:0000313" key="2">
    <source>
        <dbReference type="EMBL" id="KAI0292069.1"/>
    </source>
</evidence>
<feature type="non-terminal residue" evidence="2">
    <location>
        <position position="90"/>
    </location>
</feature>
<dbReference type="GO" id="GO:0004672">
    <property type="term" value="F:protein kinase activity"/>
    <property type="evidence" value="ECO:0007669"/>
    <property type="project" value="InterPro"/>
</dbReference>
<keyword evidence="3" id="KW-1185">Reference proteome</keyword>
<accession>A0AAD4QI54</accession>
<dbReference type="GO" id="GO:0005524">
    <property type="term" value="F:ATP binding"/>
    <property type="evidence" value="ECO:0007669"/>
    <property type="project" value="InterPro"/>
</dbReference>
<proteinExistence type="predicted"/>
<comment type="caution">
    <text evidence="2">The sequence shown here is derived from an EMBL/GenBank/DDBJ whole genome shotgun (WGS) entry which is preliminary data.</text>
</comment>
<dbReference type="InterPro" id="IPR000719">
    <property type="entry name" value="Prot_kinase_dom"/>
</dbReference>
<dbReference type="InterPro" id="IPR011009">
    <property type="entry name" value="Kinase-like_dom_sf"/>
</dbReference>
<feature type="domain" description="Protein kinase" evidence="1">
    <location>
        <begin position="1"/>
        <end position="90"/>
    </location>
</feature>
<protein>
    <submittedName>
        <fullName evidence="2">Kinase-like domain-containing protein</fullName>
    </submittedName>
</protein>
<dbReference type="Proteomes" id="UP001203297">
    <property type="component" value="Unassembled WGS sequence"/>
</dbReference>
<evidence type="ECO:0000259" key="1">
    <source>
        <dbReference type="PROSITE" id="PS50011"/>
    </source>
</evidence>
<feature type="non-terminal residue" evidence="2">
    <location>
        <position position="1"/>
    </location>
</feature>
<gene>
    <name evidence="2" type="ORF">B0F90DRAFT_1600759</name>
</gene>
<dbReference type="Pfam" id="PF00069">
    <property type="entry name" value="Pkinase"/>
    <property type="match status" value="1"/>
</dbReference>
<dbReference type="PANTHER" id="PTHR24347">
    <property type="entry name" value="SERINE/THREONINE-PROTEIN KINASE"/>
    <property type="match status" value="1"/>
</dbReference>
<keyword evidence="2" id="KW-0808">Transferase</keyword>
<dbReference type="EMBL" id="WTXG01000133">
    <property type="protein sequence ID" value="KAI0292069.1"/>
    <property type="molecule type" value="Genomic_DNA"/>
</dbReference>
<name>A0AAD4QI54_9AGAM</name>
<reference evidence="2" key="1">
    <citation type="journal article" date="2022" name="New Phytol.">
        <title>Evolutionary transition to the ectomycorrhizal habit in the genomes of a hyperdiverse lineage of mushroom-forming fungi.</title>
        <authorList>
            <person name="Looney B."/>
            <person name="Miyauchi S."/>
            <person name="Morin E."/>
            <person name="Drula E."/>
            <person name="Courty P.E."/>
            <person name="Kohler A."/>
            <person name="Kuo A."/>
            <person name="LaButti K."/>
            <person name="Pangilinan J."/>
            <person name="Lipzen A."/>
            <person name="Riley R."/>
            <person name="Andreopoulos W."/>
            <person name="He G."/>
            <person name="Johnson J."/>
            <person name="Nolan M."/>
            <person name="Tritt A."/>
            <person name="Barry K.W."/>
            <person name="Grigoriev I.V."/>
            <person name="Nagy L.G."/>
            <person name="Hibbett D."/>
            <person name="Henrissat B."/>
            <person name="Matheny P.B."/>
            <person name="Labbe J."/>
            <person name="Martin F.M."/>
        </authorList>
    </citation>
    <scope>NUCLEOTIDE SEQUENCE</scope>
    <source>
        <strain evidence="2">BPL690</strain>
    </source>
</reference>
<dbReference type="AlphaFoldDB" id="A0AAD4QI54"/>
<sequence length="90" mass="10327">ERVAFLHEHKIAHLDLNPDNLVIDSEKDRYCLRLLIIDFGLSVVVEDEETTIEGYCGTRTWTAPEVRTSDDSDTEYSPILADRWACGRMV</sequence>
<organism evidence="2 3">
    <name type="scientific">Multifurca ochricompacta</name>
    <dbReference type="NCBI Taxonomy" id="376703"/>
    <lineage>
        <taxon>Eukaryota</taxon>
        <taxon>Fungi</taxon>
        <taxon>Dikarya</taxon>
        <taxon>Basidiomycota</taxon>
        <taxon>Agaricomycotina</taxon>
        <taxon>Agaricomycetes</taxon>
        <taxon>Russulales</taxon>
        <taxon>Russulaceae</taxon>
        <taxon>Multifurca</taxon>
    </lineage>
</organism>
<dbReference type="PROSITE" id="PS50011">
    <property type="entry name" value="PROTEIN_KINASE_DOM"/>
    <property type="match status" value="1"/>
</dbReference>
<evidence type="ECO:0000313" key="3">
    <source>
        <dbReference type="Proteomes" id="UP001203297"/>
    </source>
</evidence>